<reference evidence="4 5" key="1">
    <citation type="submission" date="2016-10" db="EMBL/GenBank/DDBJ databases">
        <authorList>
            <person name="de Groot N.N."/>
        </authorList>
    </citation>
    <scope>NUCLEOTIDE SEQUENCE [LARGE SCALE GENOMIC DNA]</scope>
    <source>
        <strain evidence="5">E92,LMG 26720,CCM 7988</strain>
    </source>
</reference>
<gene>
    <name evidence="4" type="ORF">SAMN04515674_11315</name>
</gene>
<feature type="compositionally biased region" description="Basic and acidic residues" evidence="1">
    <location>
        <begin position="74"/>
        <end position="96"/>
    </location>
</feature>
<dbReference type="Proteomes" id="UP000199306">
    <property type="component" value="Unassembled WGS sequence"/>
</dbReference>
<feature type="transmembrane region" description="Helical" evidence="2">
    <location>
        <begin position="12"/>
        <end position="33"/>
    </location>
</feature>
<dbReference type="InterPro" id="IPR007730">
    <property type="entry name" value="SPOR-like_dom"/>
</dbReference>
<dbReference type="Gene3D" id="3.30.70.1070">
    <property type="entry name" value="Sporulation related repeat"/>
    <property type="match status" value="1"/>
</dbReference>
<keyword evidence="2" id="KW-0812">Transmembrane</keyword>
<evidence type="ECO:0000313" key="5">
    <source>
        <dbReference type="Proteomes" id="UP000199306"/>
    </source>
</evidence>
<dbReference type="AlphaFoldDB" id="A0A1I5WYB5"/>
<keyword evidence="2" id="KW-1133">Transmembrane helix</keyword>
<organism evidence="4 5">
    <name type="scientific">Pseudarcicella hirudinis</name>
    <dbReference type="NCBI Taxonomy" id="1079859"/>
    <lineage>
        <taxon>Bacteria</taxon>
        <taxon>Pseudomonadati</taxon>
        <taxon>Bacteroidota</taxon>
        <taxon>Cytophagia</taxon>
        <taxon>Cytophagales</taxon>
        <taxon>Flectobacillaceae</taxon>
        <taxon>Pseudarcicella</taxon>
    </lineage>
</organism>
<dbReference type="SUPFAM" id="SSF110997">
    <property type="entry name" value="Sporulation related repeat"/>
    <property type="match status" value="1"/>
</dbReference>
<dbReference type="Pfam" id="PF05036">
    <property type="entry name" value="SPOR"/>
    <property type="match status" value="1"/>
</dbReference>
<dbReference type="RefSeq" id="WP_092018729.1">
    <property type="nucleotide sequence ID" value="NZ_FOXH01000013.1"/>
</dbReference>
<name>A0A1I5WYB5_9BACT</name>
<evidence type="ECO:0000259" key="3">
    <source>
        <dbReference type="Pfam" id="PF05036"/>
    </source>
</evidence>
<keyword evidence="5" id="KW-1185">Reference proteome</keyword>
<evidence type="ECO:0000313" key="4">
    <source>
        <dbReference type="EMBL" id="SFQ24733.1"/>
    </source>
</evidence>
<feature type="domain" description="SPOR" evidence="3">
    <location>
        <begin position="100"/>
        <end position="170"/>
    </location>
</feature>
<evidence type="ECO:0000256" key="2">
    <source>
        <dbReference type="SAM" id="Phobius"/>
    </source>
</evidence>
<feature type="region of interest" description="Disordered" evidence="1">
    <location>
        <begin position="74"/>
        <end position="99"/>
    </location>
</feature>
<accession>A0A1I5WYB5</accession>
<dbReference type="InterPro" id="IPR036680">
    <property type="entry name" value="SPOR-like_sf"/>
</dbReference>
<protein>
    <submittedName>
        <fullName evidence="4">Sporulation related domain-containing protein</fullName>
    </submittedName>
</protein>
<dbReference type="GO" id="GO:0042834">
    <property type="term" value="F:peptidoglycan binding"/>
    <property type="evidence" value="ECO:0007669"/>
    <property type="project" value="InterPro"/>
</dbReference>
<proteinExistence type="predicted"/>
<dbReference type="EMBL" id="FOXH01000013">
    <property type="protein sequence ID" value="SFQ24733.1"/>
    <property type="molecule type" value="Genomic_DNA"/>
</dbReference>
<keyword evidence="2" id="KW-0472">Membrane</keyword>
<evidence type="ECO:0000256" key="1">
    <source>
        <dbReference type="SAM" id="MobiDB-lite"/>
    </source>
</evidence>
<sequence length="173" mass="18791">MKDTLKKPVSFISFVLGFLLLGVLLAIAFIHLLGNPFKPSKEDIAIAEDAIDSTLEIPPVVAAPLPETFKKEAKTEIKEEKTKEPSSRRTVNKESTSKSSGNILVITGSFGDAANAQNEVRYLKKSGFMTAFSFPSSNKSLISVSAGSFSESEARIVSEKLRKLGKQVIVRSK</sequence>